<keyword evidence="2" id="KW-1185">Reference proteome</keyword>
<evidence type="ECO:0000313" key="1">
    <source>
        <dbReference type="EMBL" id="MFC5382433.1"/>
    </source>
</evidence>
<comment type="caution">
    <text evidence="1">The sequence shown here is derived from an EMBL/GenBank/DDBJ whole genome shotgun (WGS) entry which is preliminary data.</text>
</comment>
<gene>
    <name evidence="1" type="ORF">ACFPJ6_16830</name>
</gene>
<evidence type="ECO:0000313" key="2">
    <source>
        <dbReference type="Proteomes" id="UP001596122"/>
    </source>
</evidence>
<name>A0ABW0GR46_9MICO</name>
<dbReference type="EMBL" id="JBHSLD010000027">
    <property type="protein sequence ID" value="MFC5382433.1"/>
    <property type="molecule type" value="Genomic_DNA"/>
</dbReference>
<accession>A0ABW0GR46</accession>
<dbReference type="RefSeq" id="WP_340268658.1">
    <property type="nucleotide sequence ID" value="NZ_JBBEOG010000003.1"/>
</dbReference>
<reference evidence="2" key="1">
    <citation type="journal article" date="2019" name="Int. J. Syst. Evol. Microbiol.">
        <title>The Global Catalogue of Microorganisms (GCM) 10K type strain sequencing project: providing services to taxonomists for standard genome sequencing and annotation.</title>
        <authorList>
            <consortium name="The Broad Institute Genomics Platform"/>
            <consortium name="The Broad Institute Genome Sequencing Center for Infectious Disease"/>
            <person name="Wu L."/>
            <person name="Ma J."/>
        </authorList>
    </citation>
    <scope>NUCLEOTIDE SEQUENCE [LARGE SCALE GENOMIC DNA]</scope>
    <source>
        <strain evidence="2">CCUG 43114</strain>
    </source>
</reference>
<dbReference type="Proteomes" id="UP001596122">
    <property type="component" value="Unassembled WGS sequence"/>
</dbReference>
<proteinExistence type="predicted"/>
<organism evidence="1 2">
    <name type="scientific">Aquipuribacter nitratireducens</name>
    <dbReference type="NCBI Taxonomy" id="650104"/>
    <lineage>
        <taxon>Bacteria</taxon>
        <taxon>Bacillati</taxon>
        <taxon>Actinomycetota</taxon>
        <taxon>Actinomycetes</taxon>
        <taxon>Micrococcales</taxon>
        <taxon>Intrasporangiaceae</taxon>
        <taxon>Aquipuribacter</taxon>
    </lineage>
</organism>
<sequence>MSIVVSIIWALLFVAAFALGRFVEESVPGGLEGLEDLEDLAPLTEVDPAEAVDLGTSVELDGYEVTVTSVDLLEPPGGGDPVVTASVEATRTGGGTGEPWFELVGTWFETDGTTSYGEGTCPPDVRDPVEQAGSLEAGETTTFTWCFPVDPGAGSAGYVALGGTFGLGATGVWGVE</sequence>
<protein>
    <submittedName>
        <fullName evidence="1">Uncharacterized protein</fullName>
    </submittedName>
</protein>